<feature type="binding site" evidence="12">
    <location>
        <position position="551"/>
    </location>
    <ligand>
        <name>ATP</name>
        <dbReference type="ChEBI" id="CHEBI:30616"/>
    </ligand>
</feature>
<dbReference type="PROSITE" id="PS00108">
    <property type="entry name" value="PROTEIN_KINASE_ST"/>
    <property type="match status" value="1"/>
</dbReference>
<comment type="catalytic activity">
    <reaction evidence="9">
        <text>L-seryl-[protein] + ATP = O-phospho-L-seryl-[protein] + ADP + H(+)</text>
        <dbReference type="Rhea" id="RHEA:17989"/>
        <dbReference type="Rhea" id="RHEA-COMP:9863"/>
        <dbReference type="Rhea" id="RHEA-COMP:11604"/>
        <dbReference type="ChEBI" id="CHEBI:15378"/>
        <dbReference type="ChEBI" id="CHEBI:29999"/>
        <dbReference type="ChEBI" id="CHEBI:30616"/>
        <dbReference type="ChEBI" id="CHEBI:83421"/>
        <dbReference type="ChEBI" id="CHEBI:456216"/>
        <dbReference type="EC" id="2.7.11.1"/>
    </reaction>
</comment>
<feature type="compositionally biased region" description="Polar residues" evidence="13">
    <location>
        <begin position="657"/>
        <end position="669"/>
    </location>
</feature>
<accession>A0ABD2X479</accession>
<dbReference type="Pfam" id="PF05773">
    <property type="entry name" value="RWD"/>
    <property type="match status" value="1"/>
</dbReference>
<comment type="catalytic activity">
    <reaction evidence="8">
        <text>L-threonyl-[protein] + ATP = O-phospho-L-threonyl-[protein] + ADP + H(+)</text>
        <dbReference type="Rhea" id="RHEA:46608"/>
        <dbReference type="Rhea" id="RHEA-COMP:11060"/>
        <dbReference type="Rhea" id="RHEA-COMP:11605"/>
        <dbReference type="ChEBI" id="CHEBI:15378"/>
        <dbReference type="ChEBI" id="CHEBI:30013"/>
        <dbReference type="ChEBI" id="CHEBI:30616"/>
        <dbReference type="ChEBI" id="CHEBI:61977"/>
        <dbReference type="ChEBI" id="CHEBI:456216"/>
        <dbReference type="EC" id="2.7.11.1"/>
    </reaction>
</comment>
<dbReference type="Pfam" id="PF13393">
    <property type="entry name" value="tRNA-synt_His"/>
    <property type="match status" value="1"/>
</dbReference>
<dbReference type="FunFam" id="3.10.110.10:FF:000050">
    <property type="entry name" value="eIF-2-alpha kinase GCN2"/>
    <property type="match status" value="1"/>
</dbReference>
<dbReference type="GO" id="GO:0010468">
    <property type="term" value="P:regulation of gene expression"/>
    <property type="evidence" value="ECO:0007669"/>
    <property type="project" value="UniProtKB-ARBA"/>
</dbReference>
<dbReference type="SMART" id="SM00220">
    <property type="entry name" value="S_TKc"/>
    <property type="match status" value="1"/>
</dbReference>
<keyword evidence="4 11" id="KW-0547">Nucleotide-binding</keyword>
<evidence type="ECO:0000256" key="12">
    <source>
        <dbReference type="PROSITE-ProRule" id="PRU10141"/>
    </source>
</evidence>
<proteinExistence type="inferred from homology"/>
<feature type="domain" description="RWD" evidence="15">
    <location>
        <begin position="24"/>
        <end position="142"/>
    </location>
</feature>
<dbReference type="CDD" id="cd14046">
    <property type="entry name" value="STKc_EIF2AK4_GCN2_rpt2"/>
    <property type="match status" value="1"/>
</dbReference>
<evidence type="ECO:0000256" key="13">
    <source>
        <dbReference type="SAM" id="MobiDB-lite"/>
    </source>
</evidence>
<feature type="active site" description="Proton acceptor" evidence="10">
    <location>
        <position position="766"/>
    </location>
</feature>
<evidence type="ECO:0000313" key="16">
    <source>
        <dbReference type="EMBL" id="KAL3399934.1"/>
    </source>
</evidence>
<dbReference type="PROSITE" id="PS00107">
    <property type="entry name" value="PROTEIN_KINASE_ATP"/>
    <property type="match status" value="1"/>
</dbReference>
<dbReference type="SMART" id="SM00591">
    <property type="entry name" value="RWD"/>
    <property type="match status" value="1"/>
</dbReference>
<dbReference type="SUPFAM" id="SSF54495">
    <property type="entry name" value="UBC-like"/>
    <property type="match status" value="1"/>
</dbReference>
<dbReference type="InterPro" id="IPR041715">
    <property type="entry name" value="HisRS-like_core"/>
</dbReference>
<dbReference type="PANTHER" id="PTHR11042">
    <property type="entry name" value="EUKARYOTIC TRANSLATION INITIATION FACTOR 2-ALPHA KINASE EIF2-ALPHA KINASE -RELATED"/>
    <property type="match status" value="1"/>
</dbReference>
<evidence type="ECO:0000256" key="2">
    <source>
        <dbReference type="ARBA" id="ARBA00022527"/>
    </source>
</evidence>
<evidence type="ECO:0000256" key="10">
    <source>
        <dbReference type="PIRSR" id="PIRSR000660-1"/>
    </source>
</evidence>
<organism evidence="16 17">
    <name type="scientific">Trichogramma kaykai</name>
    <dbReference type="NCBI Taxonomy" id="54128"/>
    <lineage>
        <taxon>Eukaryota</taxon>
        <taxon>Metazoa</taxon>
        <taxon>Ecdysozoa</taxon>
        <taxon>Arthropoda</taxon>
        <taxon>Hexapoda</taxon>
        <taxon>Insecta</taxon>
        <taxon>Pterygota</taxon>
        <taxon>Neoptera</taxon>
        <taxon>Endopterygota</taxon>
        <taxon>Hymenoptera</taxon>
        <taxon>Apocrita</taxon>
        <taxon>Proctotrupomorpha</taxon>
        <taxon>Chalcidoidea</taxon>
        <taxon>Trichogrammatidae</taxon>
        <taxon>Trichogramma</taxon>
    </lineage>
</organism>
<dbReference type="GO" id="GO:0051246">
    <property type="term" value="P:regulation of protein metabolic process"/>
    <property type="evidence" value="ECO:0007669"/>
    <property type="project" value="UniProtKB-ARBA"/>
</dbReference>
<keyword evidence="6 11" id="KW-0067">ATP-binding</keyword>
<dbReference type="InterPro" id="IPR000719">
    <property type="entry name" value="Prot_kinase_dom"/>
</dbReference>
<gene>
    <name evidence="16" type="ORF">TKK_006565</name>
</gene>
<evidence type="ECO:0000256" key="4">
    <source>
        <dbReference type="ARBA" id="ARBA00022741"/>
    </source>
</evidence>
<evidence type="ECO:0000313" key="17">
    <source>
        <dbReference type="Proteomes" id="UP001627154"/>
    </source>
</evidence>
<dbReference type="InterPro" id="IPR017441">
    <property type="entry name" value="Protein_kinase_ATP_BS"/>
</dbReference>
<dbReference type="PROSITE" id="PS50011">
    <property type="entry name" value="PROTEIN_KINASE_DOM"/>
    <property type="match status" value="2"/>
</dbReference>
<evidence type="ECO:0000256" key="1">
    <source>
        <dbReference type="ARBA" id="ARBA00012513"/>
    </source>
</evidence>
<dbReference type="PIRSF" id="PIRSF000660">
    <property type="entry name" value="Ser/Thr_PK_GCN2"/>
    <property type="match status" value="1"/>
</dbReference>
<sequence>MAKSNGCYKVKKLTEQQCKSEQLDEFDALSAIYCGQMRDLRGKNNKNKKKWKPMQYAINLWPQRNTSLEGKLEIHAQVDLKVECGPNYPNDVPKLSFQNAKGVSDKNLDKLLSKLYELAEQKKGSVMIFDLCQVVQSFLSPFNKPAHKSFHDAMLHRNEKLIQEKEQQIEEENRKMLKNVLSECRSVIKESHYLRSDSNQFTNFQGVQYKYKEPTKCKHNDDPEIINFNDANVRVKRIQCIKHNEDGSIIFKAADVDSLEPLCLSKWSLAYSSNQLPKIQKIISNIEKDFKIVQKMNHPNLAKYLGIESFIDDEIIRIYILKEICPVMLFSYENVFGSIYNENIIQSFTKAALRALEHLHAKNLTHDSLKQSSLLLSDNRIQINDYTIEKKLTDLCKLKFDEDVEKVETKKLKDVSRLGRLILTFLKVPLTDPITLPANISRSLDDFLRKALATEKERWSATQLLKHEFIEDYVIEESLKQIVALSHSIAIDHNRSLPIIDTGIFNKTSRLKEEFCNFTFLGKGGFGSVLKAQNKLDGRYYAIKIIRLPKKEGPMNKKIIREVKLLSRLNHDNVVRYYTSWIEESIVDPKDKTSLGLPWILMQNDEDEFYDEDVVDGAVEEYDDEDDDDDDEDDDDEDGGINSRDEAGESLCETEYSRASNTGTISEGNSIVFENGSNRSPGRVPLSGRRLSSEQPEATESSLGPDNKTSKRIIVMYIQMEFCEKSTLATAIEHNLYRNEPRLWRLFREIIEGLAHIHEQSMIHRDLKPANIFLDSSDHVKIGDFGLATNSMLSQHTHGTNAAQNGDTVEKQGQLNIEMSANGYAGSLTGEIGTASYSAPELNSKNSRAIYNQKVDIYSLGIIFFEMCRAPTTGMERALSIQKLRSKEVILPKDWSTAEMKTKANLLRWLLNHDPKQRPTSQQLLESKYIMDKFNSADETTIKNIFEQNYELKYDLVYTMNMTKDEIHTVEMPVKYNKEREAVKLAVVKIFEKYGGVPDHTNLLFPEPNGIKENRILYKMMTYHGRIVSLPCDLRIAFARFVAYNGITNLNRYSIDRVYNHERKHVSKHPEETLEAAFDKISAAPNPSADVELICIVLEIFDQIPAMRDCDVIVRVNHTSLLDAVLTHCGVEEQMLEDAKNALDVIPSDKYWLRVIKARLVSLCLPDQVIEKLMRFTKTSNISDMRKLVNGWGGTKHKLAQEGFKEIDRLIKGIQSYMNGFTTQTPFPPPKVILGPLYAYNINKYNGLMFCFLSKMKGRHETVAYGGRYDKLLKNFRDRVNYVPQVNQCKQYATGISINLDVITSFCVKYHEDQEEPFGILADVLVSVIGGEVDQQLPELYYVLSKLRFGGYKVYHTNFDKIDEANKFYKEMGIKQAIILTPPSKKVFIWSPLRKHIHNIDEVEVQDFDQFLNPLNQKDDSSSMNRSNSFSSPKPCNIEIKWNPEHDEVDQDLETQILETLSAHLQNLQKTKPHLSVECYCIRVDSNAFRFLSRLGSLKKEKFQNLVQSIMELNSHRKKYIKTITDAIWEAKTNKPTVQLILYNLNYHKWGILA</sequence>
<dbReference type="InterPro" id="IPR011009">
    <property type="entry name" value="Kinase-like_dom_sf"/>
</dbReference>
<comment type="caution">
    <text evidence="16">The sequence shown here is derived from an EMBL/GenBank/DDBJ whole genome shotgun (WGS) entry which is preliminary data.</text>
</comment>
<name>A0ABD2X479_9HYME</name>
<dbReference type="InterPro" id="IPR008271">
    <property type="entry name" value="Ser/Thr_kinase_AS"/>
</dbReference>
<feature type="compositionally biased region" description="Acidic residues" evidence="13">
    <location>
        <begin position="621"/>
        <end position="639"/>
    </location>
</feature>
<evidence type="ECO:0000259" key="14">
    <source>
        <dbReference type="PROSITE" id="PS50011"/>
    </source>
</evidence>
<dbReference type="Gene3D" id="3.30.200.20">
    <property type="entry name" value="Phosphorylase Kinase, domain 1"/>
    <property type="match status" value="1"/>
</dbReference>
<dbReference type="PROSITE" id="PS50908">
    <property type="entry name" value="RWD"/>
    <property type="match status" value="1"/>
</dbReference>
<evidence type="ECO:0000259" key="15">
    <source>
        <dbReference type="PROSITE" id="PS50908"/>
    </source>
</evidence>
<dbReference type="Gene3D" id="3.30.930.10">
    <property type="entry name" value="Bira Bifunctional Protein, Domain 2"/>
    <property type="match status" value="1"/>
</dbReference>
<feature type="compositionally biased region" description="Polar residues" evidence="13">
    <location>
        <begin position="693"/>
        <end position="704"/>
    </location>
</feature>
<comment type="similarity">
    <text evidence="7">Belongs to the protein kinase superfamily. Ser/Thr protein kinase family. GCN2 subfamily.</text>
</comment>
<keyword evidence="3" id="KW-0808">Transferase</keyword>
<feature type="region of interest" description="Disordered" evidence="13">
    <location>
        <begin position="621"/>
        <end position="706"/>
    </location>
</feature>
<evidence type="ECO:0000256" key="6">
    <source>
        <dbReference type="ARBA" id="ARBA00022840"/>
    </source>
</evidence>
<reference evidence="16 17" key="1">
    <citation type="journal article" date="2024" name="bioRxiv">
        <title>A reference genome for Trichogramma kaykai: A tiny desert-dwelling parasitoid wasp with competing sex-ratio distorters.</title>
        <authorList>
            <person name="Culotta J."/>
            <person name="Lindsey A.R."/>
        </authorList>
    </citation>
    <scope>NUCLEOTIDE SEQUENCE [LARGE SCALE GENOMIC DNA]</scope>
    <source>
        <strain evidence="16 17">KSX58</strain>
    </source>
</reference>
<feature type="binding site" evidence="11">
    <location>
        <position position="544"/>
    </location>
    <ligand>
        <name>ATP</name>
        <dbReference type="ChEBI" id="CHEBI:30616"/>
    </ligand>
</feature>
<evidence type="ECO:0000256" key="9">
    <source>
        <dbReference type="ARBA" id="ARBA00048679"/>
    </source>
</evidence>
<dbReference type="InterPro" id="IPR016255">
    <property type="entry name" value="Gcn2"/>
</dbReference>
<dbReference type="Pfam" id="PF00069">
    <property type="entry name" value="Pkinase"/>
    <property type="match status" value="3"/>
</dbReference>
<dbReference type="CDD" id="cd23823">
    <property type="entry name" value="RWD_GCN2"/>
    <property type="match status" value="1"/>
</dbReference>
<dbReference type="GO" id="GO:0005524">
    <property type="term" value="F:ATP binding"/>
    <property type="evidence" value="ECO:0007669"/>
    <property type="project" value="UniProtKB-UniRule"/>
</dbReference>
<dbReference type="GO" id="GO:0033554">
    <property type="term" value="P:cellular response to stress"/>
    <property type="evidence" value="ECO:0007669"/>
    <property type="project" value="UniProtKB-ARBA"/>
</dbReference>
<dbReference type="InterPro" id="IPR006575">
    <property type="entry name" value="RWD_dom"/>
</dbReference>
<evidence type="ECO:0000256" key="7">
    <source>
        <dbReference type="ARBA" id="ARBA00037982"/>
    </source>
</evidence>
<dbReference type="EC" id="2.7.11.1" evidence="1"/>
<dbReference type="EMBL" id="JBJJXI010000054">
    <property type="protein sequence ID" value="KAL3399934.1"/>
    <property type="molecule type" value="Genomic_DNA"/>
</dbReference>
<protein>
    <recommendedName>
        <fullName evidence="1">non-specific serine/threonine protein kinase</fullName>
        <ecNumber evidence="1">2.7.11.1</ecNumber>
    </recommendedName>
</protein>
<dbReference type="Gene3D" id="1.10.510.10">
    <property type="entry name" value="Transferase(Phosphotransferase) domain 1"/>
    <property type="match status" value="2"/>
</dbReference>
<evidence type="ECO:0000256" key="11">
    <source>
        <dbReference type="PIRSR" id="PIRSR000660-2"/>
    </source>
</evidence>
<dbReference type="InterPro" id="IPR045864">
    <property type="entry name" value="aa-tRNA-synth_II/BPL/LPL"/>
</dbReference>
<evidence type="ECO:0000256" key="3">
    <source>
        <dbReference type="ARBA" id="ARBA00022679"/>
    </source>
</evidence>
<dbReference type="InterPro" id="IPR016135">
    <property type="entry name" value="UBQ-conjugating_enzyme/RWD"/>
</dbReference>
<evidence type="ECO:0000256" key="8">
    <source>
        <dbReference type="ARBA" id="ARBA00047899"/>
    </source>
</evidence>
<dbReference type="Gene3D" id="3.10.110.10">
    <property type="entry name" value="Ubiquitin Conjugating Enzyme"/>
    <property type="match status" value="1"/>
</dbReference>
<feature type="domain" description="Protein kinase" evidence="14">
    <location>
        <begin position="515"/>
        <end position="930"/>
    </location>
</feature>
<dbReference type="InterPro" id="IPR050339">
    <property type="entry name" value="CC_SR_Kinase"/>
</dbReference>
<dbReference type="GO" id="GO:0004674">
    <property type="term" value="F:protein serine/threonine kinase activity"/>
    <property type="evidence" value="ECO:0007669"/>
    <property type="project" value="UniProtKB-KW"/>
</dbReference>
<feature type="domain" description="Protein kinase" evidence="14">
    <location>
        <begin position="235"/>
        <end position="470"/>
    </location>
</feature>
<feature type="binding site" evidence="11">
    <location>
        <begin position="521"/>
        <end position="529"/>
    </location>
    <ligand>
        <name>ATP</name>
        <dbReference type="ChEBI" id="CHEBI:30616"/>
    </ligand>
</feature>
<dbReference type="GO" id="GO:0009893">
    <property type="term" value="P:positive regulation of metabolic process"/>
    <property type="evidence" value="ECO:0007669"/>
    <property type="project" value="UniProtKB-ARBA"/>
</dbReference>
<keyword evidence="2" id="KW-0723">Serine/threonine-protein kinase</keyword>
<dbReference type="SUPFAM" id="SSF55681">
    <property type="entry name" value="Class II aaRS and biotin synthetases"/>
    <property type="match status" value="1"/>
</dbReference>
<dbReference type="PANTHER" id="PTHR11042:SF136">
    <property type="entry name" value="EIF-2-ALPHA KINASE GCN2"/>
    <property type="match status" value="1"/>
</dbReference>
<keyword evidence="17" id="KW-1185">Reference proteome</keyword>
<keyword evidence="5" id="KW-0418">Kinase</keyword>
<evidence type="ECO:0000256" key="5">
    <source>
        <dbReference type="ARBA" id="ARBA00022777"/>
    </source>
</evidence>
<dbReference type="Proteomes" id="UP001627154">
    <property type="component" value="Unassembled WGS sequence"/>
</dbReference>
<dbReference type="SUPFAM" id="SSF56112">
    <property type="entry name" value="Protein kinase-like (PK-like)"/>
    <property type="match status" value="2"/>
</dbReference>